<name>A0A7R9AZ08_TIMSH</name>
<evidence type="ECO:0000256" key="1">
    <source>
        <dbReference type="ARBA" id="ARBA00006190"/>
    </source>
</evidence>
<dbReference type="GO" id="GO:0005771">
    <property type="term" value="C:multivesicular body"/>
    <property type="evidence" value="ECO:0007669"/>
    <property type="project" value="TreeGrafter"/>
</dbReference>
<feature type="compositionally biased region" description="Polar residues" evidence="5">
    <location>
        <begin position="605"/>
        <end position="617"/>
    </location>
</feature>
<dbReference type="PANTHER" id="PTHR22761">
    <property type="entry name" value="CHARGED MULTIVESICULAR BODY PROTEIN"/>
    <property type="match status" value="1"/>
</dbReference>
<sequence>MECLQVDSRAESIDKKVARLDAELKKYKDQMKKMRDGPAKNTVKQKALRVLKQRKMYEQQSDNLRQQAFNMEQANYAAQTLKDTHSTVVAMKTGVKQMQKEFKKINIDEIEDIQDDMSDMLDQADEIQEAMGRSYGMPEVDEDDLEAELDALGDDLGLEEDSSDYLDDVVKAPSAPDREPGADSVRNKVKLEEVNPHLRGGRVENHLGKTTPPVHPTEIRTSIFPSSAVELNTTSALADYAIEAVIRDCETSVLDLLIRAEHLAKTLLVYPAKYELSNYSKLIAPYQDFGYFTGLNDPEMWPETFPTCGGQSQSPIKIHPQDAKPVKFGRLDYNKYWVGPNNNLALLTNTGYSVEIVLNRTEGEEPYLTGGPLPPDTVYKLAQIHFHWGKSNIRGSEHVIVPFDHPLGVAIVTFLFMVSHPLGVAIVTFLFMVSHPLGVAIVTILFMVSQLLGLAIVTFLFMVSHPLGVAIVTILFMTPMFTEYRETSEVLKNLTDTLYKVTEPETAAWLDESVAINWLDKDIIKKVYFTYMGSLTTPPCDENVTWIVYNQHMEVTPNQLSTNIRVAQDVNDRPLFLSDPSAKETLSSLLEGLGASEANRDGNGPENTTPTTSSVEPLTSYQELGASHTWIEPEQNSFEPLNSTTMSITPSPAEEPTGNSSQNPGLYVCVLSTLYGPDSLYPACPIFITPLPVPCRKVIGGKSPVPTLMSTGVSYCYPAIYLAIPVKLYLDKLLTAQNFSFLPLP</sequence>
<feature type="compositionally biased region" description="Acidic residues" evidence="5">
    <location>
        <begin position="157"/>
        <end position="167"/>
    </location>
</feature>
<dbReference type="EMBL" id="OC002825">
    <property type="protein sequence ID" value="CAD7262439.1"/>
    <property type="molecule type" value="Genomic_DNA"/>
</dbReference>
<evidence type="ECO:0000259" key="6">
    <source>
        <dbReference type="PROSITE" id="PS51144"/>
    </source>
</evidence>
<dbReference type="PROSITE" id="PS51144">
    <property type="entry name" value="ALPHA_CA_2"/>
    <property type="match status" value="1"/>
</dbReference>
<feature type="coiled-coil region" evidence="4">
    <location>
        <begin position="10"/>
        <end position="74"/>
    </location>
</feature>
<evidence type="ECO:0000256" key="3">
    <source>
        <dbReference type="ARBA" id="ARBA00041078"/>
    </source>
</evidence>
<evidence type="ECO:0000313" key="7">
    <source>
        <dbReference type="EMBL" id="CAD7262439.1"/>
    </source>
</evidence>
<evidence type="ECO:0000256" key="4">
    <source>
        <dbReference type="SAM" id="Coils"/>
    </source>
</evidence>
<dbReference type="Pfam" id="PF03357">
    <property type="entry name" value="Snf7"/>
    <property type="match status" value="1"/>
</dbReference>
<dbReference type="PANTHER" id="PTHR22761:SF12">
    <property type="entry name" value="CHARGED MULTIVESICULAR BODY PROTEIN 5"/>
    <property type="match status" value="1"/>
</dbReference>
<feature type="compositionally biased region" description="Basic and acidic residues" evidence="5">
    <location>
        <begin position="176"/>
        <end position="186"/>
    </location>
</feature>
<keyword evidence="2 4" id="KW-0175">Coiled coil</keyword>
<dbReference type="Gene3D" id="6.10.140.1230">
    <property type="match status" value="1"/>
</dbReference>
<feature type="region of interest" description="Disordered" evidence="5">
    <location>
        <begin position="595"/>
        <end position="617"/>
    </location>
</feature>
<reference evidence="7" key="1">
    <citation type="submission" date="2020-11" db="EMBL/GenBank/DDBJ databases">
        <authorList>
            <person name="Tran Van P."/>
        </authorList>
    </citation>
    <scope>NUCLEOTIDE SEQUENCE</scope>
</reference>
<proteinExistence type="inferred from homology"/>
<gene>
    <name evidence="7" type="ORF">TSIB3V08_LOCUS6545</name>
</gene>
<dbReference type="Pfam" id="PF00194">
    <property type="entry name" value="Carb_anhydrase"/>
    <property type="match status" value="2"/>
</dbReference>
<dbReference type="GO" id="GO:0006900">
    <property type="term" value="P:vesicle budding from membrane"/>
    <property type="evidence" value="ECO:0007669"/>
    <property type="project" value="TreeGrafter"/>
</dbReference>
<dbReference type="CDD" id="cd00326">
    <property type="entry name" value="alpha_CA"/>
    <property type="match status" value="1"/>
</dbReference>
<dbReference type="InterPro" id="IPR001148">
    <property type="entry name" value="CA_dom"/>
</dbReference>
<evidence type="ECO:0000256" key="5">
    <source>
        <dbReference type="SAM" id="MobiDB-lite"/>
    </source>
</evidence>
<dbReference type="InterPro" id="IPR005024">
    <property type="entry name" value="Snf7_fam"/>
</dbReference>
<dbReference type="Gene3D" id="3.10.200.10">
    <property type="entry name" value="Alpha carbonic anhydrase"/>
    <property type="match status" value="1"/>
</dbReference>
<protein>
    <recommendedName>
        <fullName evidence="3">Charged multivesicular body protein 5</fullName>
    </recommendedName>
</protein>
<dbReference type="SMART" id="SM01057">
    <property type="entry name" value="Carb_anhydrase"/>
    <property type="match status" value="1"/>
</dbReference>
<accession>A0A7R9AZ08</accession>
<dbReference type="GO" id="GO:0032511">
    <property type="term" value="P:late endosome to vacuole transport via multivesicular body sorting pathway"/>
    <property type="evidence" value="ECO:0007669"/>
    <property type="project" value="TreeGrafter"/>
</dbReference>
<feature type="region of interest" description="Disordered" evidence="5">
    <location>
        <begin position="642"/>
        <end position="661"/>
    </location>
</feature>
<dbReference type="InterPro" id="IPR036398">
    <property type="entry name" value="CA_dom_sf"/>
</dbReference>
<feature type="domain" description="Alpha-carbonic anhydrase" evidence="6">
    <location>
        <begin position="287"/>
        <end position="602"/>
    </location>
</feature>
<dbReference type="AlphaFoldDB" id="A0A7R9AZ08"/>
<feature type="region of interest" description="Disordered" evidence="5">
    <location>
        <begin position="157"/>
        <end position="186"/>
    </location>
</feature>
<evidence type="ECO:0000256" key="2">
    <source>
        <dbReference type="ARBA" id="ARBA00023054"/>
    </source>
</evidence>
<comment type="similarity">
    <text evidence="1">Belongs to the SNF7 family.</text>
</comment>
<dbReference type="SUPFAM" id="SSF51069">
    <property type="entry name" value="Carbonic anhydrase"/>
    <property type="match status" value="1"/>
</dbReference>
<organism evidence="7">
    <name type="scientific">Timema shepardi</name>
    <name type="common">Walking stick</name>
    <dbReference type="NCBI Taxonomy" id="629360"/>
    <lineage>
        <taxon>Eukaryota</taxon>
        <taxon>Metazoa</taxon>
        <taxon>Ecdysozoa</taxon>
        <taxon>Arthropoda</taxon>
        <taxon>Hexapoda</taxon>
        <taxon>Insecta</taxon>
        <taxon>Pterygota</taxon>
        <taxon>Neoptera</taxon>
        <taxon>Polyneoptera</taxon>
        <taxon>Phasmatodea</taxon>
        <taxon>Timematodea</taxon>
        <taxon>Timematoidea</taxon>
        <taxon>Timematidae</taxon>
        <taxon>Timema</taxon>
    </lineage>
</organism>